<sequence>MDDASSRKKSFKLIFWLTAAKLAFILLTVAAGIWVIYLVTHTAQSDKQAVSFGRIYGSGFAPRSDTFSIASSSGLYRYSGGTWQRVSKRETNGKIQFLPVRQGWLEVDPVSNRVIIRNWTGGRIGSYSLANSQKGFWAASYQQAYVVRLTGDSGHYTIDQIAPDGTVKQTLHLRSIQGKAQSIALHPTNNRCLAVATRDGLYVTEDGGVHFKKFFKGKDVTSVAFGFAKQPLIYAALFDKQSKKTALYTVYLSHQNTINNLDLATVESDRVTQVVTRSNHPHEIIVRTSNNDAYLTNNYGNNWIIIAHNGRGLASK</sequence>
<dbReference type="Proteomes" id="UP000823201">
    <property type="component" value="Unassembled WGS sequence"/>
</dbReference>
<dbReference type="GO" id="GO:0003677">
    <property type="term" value="F:DNA binding"/>
    <property type="evidence" value="ECO:0007669"/>
    <property type="project" value="UniProtKB-KW"/>
</dbReference>
<dbReference type="InterPro" id="IPR015943">
    <property type="entry name" value="WD40/YVTN_repeat-like_dom_sf"/>
</dbReference>
<evidence type="ECO:0000256" key="1">
    <source>
        <dbReference type="SAM" id="Phobius"/>
    </source>
</evidence>
<protein>
    <submittedName>
        <fullName evidence="2">DNA-binding beta-propeller fold protein YncE</fullName>
    </submittedName>
</protein>
<keyword evidence="1" id="KW-0812">Transmembrane</keyword>
<organism evidence="2 3">
    <name type="scientific">Sporolactobacillus spathodeae</name>
    <dbReference type="NCBI Taxonomy" id="1465502"/>
    <lineage>
        <taxon>Bacteria</taxon>
        <taxon>Bacillati</taxon>
        <taxon>Bacillota</taxon>
        <taxon>Bacilli</taxon>
        <taxon>Bacillales</taxon>
        <taxon>Sporolactobacillaceae</taxon>
        <taxon>Sporolactobacillus</taxon>
    </lineage>
</organism>
<dbReference type="EMBL" id="JAFBEV010000001">
    <property type="protein sequence ID" value="MBM7656569.1"/>
    <property type="molecule type" value="Genomic_DNA"/>
</dbReference>
<evidence type="ECO:0000313" key="2">
    <source>
        <dbReference type="EMBL" id="MBM7656569.1"/>
    </source>
</evidence>
<dbReference type="RefSeq" id="WP_205004943.1">
    <property type="nucleotide sequence ID" value="NZ_CBCRXA010000001.1"/>
</dbReference>
<keyword evidence="1" id="KW-0472">Membrane</keyword>
<name>A0ABS2Q456_9BACL</name>
<evidence type="ECO:0000313" key="3">
    <source>
        <dbReference type="Proteomes" id="UP000823201"/>
    </source>
</evidence>
<gene>
    <name evidence="2" type="ORF">JOC27_000005</name>
</gene>
<dbReference type="Gene3D" id="2.130.10.10">
    <property type="entry name" value="YVTN repeat-like/Quinoprotein amine dehydrogenase"/>
    <property type="match status" value="1"/>
</dbReference>
<comment type="caution">
    <text evidence="2">The sequence shown here is derived from an EMBL/GenBank/DDBJ whole genome shotgun (WGS) entry which is preliminary data.</text>
</comment>
<keyword evidence="1" id="KW-1133">Transmembrane helix</keyword>
<reference evidence="2 3" key="1">
    <citation type="submission" date="2021-01" db="EMBL/GenBank/DDBJ databases">
        <title>Genomic Encyclopedia of Type Strains, Phase IV (KMG-IV): sequencing the most valuable type-strain genomes for metagenomic binning, comparative biology and taxonomic classification.</title>
        <authorList>
            <person name="Goeker M."/>
        </authorList>
    </citation>
    <scope>NUCLEOTIDE SEQUENCE [LARGE SCALE GENOMIC DNA]</scope>
    <source>
        <strain evidence="2 3">DSM 100968</strain>
    </source>
</reference>
<keyword evidence="2" id="KW-0238">DNA-binding</keyword>
<keyword evidence="3" id="KW-1185">Reference proteome</keyword>
<feature type="transmembrane region" description="Helical" evidence="1">
    <location>
        <begin position="13"/>
        <end position="37"/>
    </location>
</feature>
<accession>A0ABS2Q456</accession>
<dbReference type="SUPFAM" id="SSF110296">
    <property type="entry name" value="Oligoxyloglucan reducing end-specific cellobiohydrolase"/>
    <property type="match status" value="1"/>
</dbReference>
<proteinExistence type="predicted"/>